<evidence type="ECO:0000313" key="2">
    <source>
        <dbReference type="Proteomes" id="UP000260793"/>
    </source>
</evidence>
<dbReference type="AlphaFoldDB" id="A0A3E4LZW5"/>
<dbReference type="RefSeq" id="WP_117687501.1">
    <property type="nucleotide sequence ID" value="NZ_JAQENN010000002.1"/>
</dbReference>
<sequence>MISIKRPYIENENGKSRLCAEIAIAPEIYEKWKKQIGSRREYAGYEKAYSYGKDKFQLWYEVEDRSEQILCQERTDAFVVAVLYFAMVTGEDIEYEGVLSNELYHNLNTNLIPMHCNERSGLKPIRIIGRTESRKIESLDKNGTGVSRGVDSFDTIFTYLAENMDAEHRLNCLTVFNVGSYNNMPDLRARKTGMMTLDEYNEKAEKFFSHDVEKGRQIAKELGTDFIAVNSNINSLYQGVFLELHGYSNSSAVLAVQKLFSHYYYSSAGEPEKARWGVEEDASDNVQFFSTESLQFYLARENVTRIEKIQHISQHETGRKRLHVCCDETENCGKCGKCFRTLLILELIGKQPEFKESFKDTSAYEKKGWKKYVWILDKKDQDFFAKDIYEYIKREKMKIPMIAKAYHYTLPVRKVIHAIRGDWKG</sequence>
<name>A0A3E4LZW5_9FIRM</name>
<accession>A0A3E4LZW5</accession>
<evidence type="ECO:0000313" key="1">
    <source>
        <dbReference type="EMBL" id="RGK42964.1"/>
    </source>
</evidence>
<comment type="caution">
    <text evidence="1">The sequence shown here is derived from an EMBL/GenBank/DDBJ whole genome shotgun (WGS) entry which is preliminary data.</text>
</comment>
<dbReference type="EMBL" id="QSQN01000001">
    <property type="protein sequence ID" value="RGK42964.1"/>
    <property type="molecule type" value="Genomic_DNA"/>
</dbReference>
<protein>
    <submittedName>
        <fullName evidence="1">Uncharacterized protein</fullName>
    </submittedName>
</protein>
<organism evidence="1 2">
    <name type="scientific">[Ruminococcus] lactaris</name>
    <dbReference type="NCBI Taxonomy" id="46228"/>
    <lineage>
        <taxon>Bacteria</taxon>
        <taxon>Bacillati</taxon>
        <taxon>Bacillota</taxon>
        <taxon>Clostridia</taxon>
        <taxon>Lachnospirales</taxon>
        <taxon>Lachnospiraceae</taxon>
        <taxon>Mediterraneibacter</taxon>
    </lineage>
</organism>
<dbReference type="Proteomes" id="UP000260793">
    <property type="component" value="Unassembled WGS sequence"/>
</dbReference>
<gene>
    <name evidence="1" type="ORF">DXD17_00235</name>
</gene>
<reference evidence="1 2" key="1">
    <citation type="submission" date="2018-08" db="EMBL/GenBank/DDBJ databases">
        <title>A genome reference for cultivated species of the human gut microbiota.</title>
        <authorList>
            <person name="Zou Y."/>
            <person name="Xue W."/>
            <person name="Luo G."/>
        </authorList>
    </citation>
    <scope>NUCLEOTIDE SEQUENCE [LARGE SCALE GENOMIC DNA]</scope>
    <source>
        <strain evidence="1 2">TF11-7</strain>
    </source>
</reference>
<proteinExistence type="predicted"/>